<accession>A0A1Y1YUM3</accession>
<evidence type="ECO:0000256" key="4">
    <source>
        <dbReference type="ARBA" id="ARBA00022692"/>
    </source>
</evidence>
<gene>
    <name evidence="11" type="ORF">K493DRAFT_209272</name>
</gene>
<keyword evidence="8 9" id="KW-0472">Membrane</keyword>
<evidence type="ECO:0000256" key="10">
    <source>
        <dbReference type="SAM" id="SignalP"/>
    </source>
</evidence>
<keyword evidence="7 9" id="KW-1133">Transmembrane helix</keyword>
<dbReference type="STRING" id="1314790.A0A1Y1YUM3"/>
<protein>
    <submittedName>
        <fullName evidence="11">Uncharacterized protein</fullName>
    </submittedName>
</protein>
<comment type="caution">
    <text evidence="11">The sequence shown here is derived from an EMBL/GenBank/DDBJ whole genome shotgun (WGS) entry which is preliminary data.</text>
</comment>
<sequence length="320" mass="35304">MKKGTALTLLICLCALLGCFANPEKLSQLESLPANSNGVIQLNGASFELLTSAPRDYAAVVVLTALGPEFGCAACGHFDPNYQLLSKGWLSTKNPEQLYFGQLDVALGREVFLKLGINSAPYILYYPPTDGPHAKGDQGPIVYSFRSFQAEPLADFLSQQLGIEVPIYRPVDWYGHGLKLLATVAVILFAYFVITRFRLILASNGIWASISLVIILMMTSGHMWNQIRGPPYVVQGPKGETQYVVPGQMQQIGIESQIITVLYAVCTVSILLLTLHIPKMSELKQRLSVIFFIALLLLSFSAVIYMFRIKSGGYPFRLIF</sequence>
<keyword evidence="5 10" id="KW-0732">Signal</keyword>
<dbReference type="PANTHER" id="PTHR12692">
    <property type="entry name" value="DOLICHYL-DIPHOSPHOOLIGOSACCHARIDE--PROTEIN GLYCOSYLTRANSFERASE-RELATED"/>
    <property type="match status" value="1"/>
</dbReference>
<evidence type="ECO:0000256" key="1">
    <source>
        <dbReference type="ARBA" id="ARBA00002791"/>
    </source>
</evidence>
<dbReference type="EMBL" id="MCFE01000066">
    <property type="protein sequence ID" value="ORY01701.1"/>
    <property type="molecule type" value="Genomic_DNA"/>
</dbReference>
<dbReference type="PROSITE" id="PS51257">
    <property type="entry name" value="PROKAR_LIPOPROTEIN"/>
    <property type="match status" value="1"/>
</dbReference>
<dbReference type="InterPro" id="IPR021149">
    <property type="entry name" value="OligosaccharylTrfase_OST3/OST6"/>
</dbReference>
<feature type="signal peptide" evidence="10">
    <location>
        <begin position="1"/>
        <end position="21"/>
    </location>
</feature>
<evidence type="ECO:0000313" key="12">
    <source>
        <dbReference type="Proteomes" id="UP000193498"/>
    </source>
</evidence>
<dbReference type="AlphaFoldDB" id="A0A1Y1YUM3"/>
<dbReference type="GO" id="GO:0018279">
    <property type="term" value="P:protein N-linked glycosylation via asparagine"/>
    <property type="evidence" value="ECO:0007669"/>
    <property type="project" value="TreeGrafter"/>
</dbReference>
<dbReference type="Proteomes" id="UP000193498">
    <property type="component" value="Unassembled WGS sequence"/>
</dbReference>
<feature type="transmembrane region" description="Helical" evidence="9">
    <location>
        <begin position="287"/>
        <end position="307"/>
    </location>
</feature>
<evidence type="ECO:0000256" key="6">
    <source>
        <dbReference type="ARBA" id="ARBA00022824"/>
    </source>
</evidence>
<name>A0A1Y1YUM3_9FUNG</name>
<feature type="transmembrane region" description="Helical" evidence="9">
    <location>
        <begin position="206"/>
        <end position="224"/>
    </location>
</feature>
<feature type="transmembrane region" description="Helical" evidence="9">
    <location>
        <begin position="256"/>
        <end position="275"/>
    </location>
</feature>
<evidence type="ECO:0000256" key="5">
    <source>
        <dbReference type="ARBA" id="ARBA00022729"/>
    </source>
</evidence>
<evidence type="ECO:0000256" key="7">
    <source>
        <dbReference type="ARBA" id="ARBA00022989"/>
    </source>
</evidence>
<evidence type="ECO:0000256" key="8">
    <source>
        <dbReference type="ARBA" id="ARBA00023136"/>
    </source>
</evidence>
<reference evidence="11 12" key="1">
    <citation type="submission" date="2016-07" db="EMBL/GenBank/DDBJ databases">
        <title>Pervasive Adenine N6-methylation of Active Genes in Fungi.</title>
        <authorList>
            <consortium name="DOE Joint Genome Institute"/>
            <person name="Mondo S.J."/>
            <person name="Dannebaum R.O."/>
            <person name="Kuo R.C."/>
            <person name="Labutti K."/>
            <person name="Haridas S."/>
            <person name="Kuo A."/>
            <person name="Salamov A."/>
            <person name="Ahrendt S.R."/>
            <person name="Lipzen A."/>
            <person name="Sullivan W."/>
            <person name="Andreopoulos W.B."/>
            <person name="Clum A."/>
            <person name="Lindquist E."/>
            <person name="Daum C."/>
            <person name="Ramamoorthy G.K."/>
            <person name="Gryganskyi A."/>
            <person name="Culley D."/>
            <person name="Magnuson J.K."/>
            <person name="James T.Y."/>
            <person name="O'Malley M.A."/>
            <person name="Stajich J.E."/>
            <person name="Spatafora J.W."/>
            <person name="Visel A."/>
            <person name="Grigoriev I.V."/>
        </authorList>
    </citation>
    <scope>NUCLEOTIDE SEQUENCE [LARGE SCALE GENOMIC DNA]</scope>
    <source>
        <strain evidence="11 12">CBS 931.73</strain>
    </source>
</reference>
<keyword evidence="12" id="KW-1185">Reference proteome</keyword>
<keyword evidence="6" id="KW-0256">Endoplasmic reticulum</keyword>
<evidence type="ECO:0000256" key="2">
    <source>
        <dbReference type="ARBA" id="ARBA00004477"/>
    </source>
</evidence>
<feature type="transmembrane region" description="Helical" evidence="9">
    <location>
        <begin position="173"/>
        <end position="194"/>
    </location>
</feature>
<dbReference type="Pfam" id="PF04756">
    <property type="entry name" value="OST3_OST6"/>
    <property type="match status" value="1"/>
</dbReference>
<dbReference type="Gene3D" id="3.40.30.10">
    <property type="entry name" value="Glutaredoxin"/>
    <property type="match status" value="1"/>
</dbReference>
<keyword evidence="4 9" id="KW-0812">Transmembrane</keyword>
<proteinExistence type="inferred from homology"/>
<dbReference type="FunCoup" id="A0A1Y1YUM3">
    <property type="interactions" value="372"/>
</dbReference>
<organism evidence="11 12">
    <name type="scientific">Basidiobolus meristosporus CBS 931.73</name>
    <dbReference type="NCBI Taxonomy" id="1314790"/>
    <lineage>
        <taxon>Eukaryota</taxon>
        <taxon>Fungi</taxon>
        <taxon>Fungi incertae sedis</taxon>
        <taxon>Zoopagomycota</taxon>
        <taxon>Entomophthoromycotina</taxon>
        <taxon>Basidiobolomycetes</taxon>
        <taxon>Basidiobolales</taxon>
        <taxon>Basidiobolaceae</taxon>
        <taxon>Basidiobolus</taxon>
    </lineage>
</organism>
<comment type="subcellular location">
    <subcellularLocation>
        <location evidence="2">Endoplasmic reticulum membrane</location>
        <topology evidence="2">Multi-pass membrane protein</topology>
    </subcellularLocation>
</comment>
<evidence type="ECO:0000256" key="9">
    <source>
        <dbReference type="SAM" id="Phobius"/>
    </source>
</evidence>
<evidence type="ECO:0000313" key="11">
    <source>
        <dbReference type="EMBL" id="ORY01701.1"/>
    </source>
</evidence>
<feature type="chain" id="PRO_5012869778" evidence="10">
    <location>
        <begin position="22"/>
        <end position="320"/>
    </location>
</feature>
<dbReference type="PANTHER" id="PTHR12692:SF0">
    <property type="entry name" value="GH11935P"/>
    <property type="match status" value="1"/>
</dbReference>
<comment type="function">
    <text evidence="1">Subunit of the oligosaccharyl transferase (OST) complex that catalyzes the initial transfer of a defined glycan (Glc(3)Man(9)GlcNAc(2) in eukaryotes) from the lipid carrier dolichol-pyrophosphate to an asparagine residue within an Asn-X-Ser/Thr consensus motif in nascent polypeptide chains, the first step in protein N-glycosylation. N-glycosylation occurs cotranslationally and the complex associates with the Sec61 complex at the channel-forming translocon complex that mediates protein translocation across the endoplasmic reticulum (ER). All subunits are required for a maximal enzyme activity.</text>
</comment>
<dbReference type="GO" id="GO:0008250">
    <property type="term" value="C:oligosaccharyltransferase complex"/>
    <property type="evidence" value="ECO:0007669"/>
    <property type="project" value="TreeGrafter"/>
</dbReference>
<comment type="similarity">
    <text evidence="3">Belongs to the OST3/OST6 family.</text>
</comment>
<dbReference type="OrthoDB" id="67566at2759"/>
<dbReference type="InParanoid" id="A0A1Y1YUM3"/>
<evidence type="ECO:0000256" key="3">
    <source>
        <dbReference type="ARBA" id="ARBA00009561"/>
    </source>
</evidence>